<dbReference type="HOGENOM" id="CLU_1768038_0_0_1"/>
<proteinExistence type="predicted"/>
<name>U1HL71_ENDPU</name>
<feature type="compositionally biased region" description="Low complexity" evidence="1">
    <location>
        <begin position="138"/>
        <end position="147"/>
    </location>
</feature>
<keyword evidence="3" id="KW-1185">Reference proteome</keyword>
<reference evidence="3" key="1">
    <citation type="journal article" date="2014" name="BMC Genomics">
        <title>Genome characteristics reveal the impact of lichenization on lichen-forming fungus Endocarpon pusillum Hedwig (Verrucariales, Ascomycota).</title>
        <authorList>
            <person name="Wang Y.-Y."/>
            <person name="Liu B."/>
            <person name="Zhang X.-Y."/>
            <person name="Zhou Q.-M."/>
            <person name="Zhang T."/>
            <person name="Li H."/>
            <person name="Yu Y.-F."/>
            <person name="Zhang X.-L."/>
            <person name="Hao X.-Y."/>
            <person name="Wang M."/>
            <person name="Wang L."/>
            <person name="Wei J.-C."/>
        </authorList>
    </citation>
    <scope>NUCLEOTIDE SEQUENCE [LARGE SCALE GENOMIC DNA]</scope>
    <source>
        <strain evidence="3">Z07020 / HMAS-L-300199</strain>
    </source>
</reference>
<evidence type="ECO:0000313" key="2">
    <source>
        <dbReference type="EMBL" id="ERF71025.1"/>
    </source>
</evidence>
<dbReference type="Proteomes" id="UP000019373">
    <property type="component" value="Unassembled WGS sequence"/>
</dbReference>
<dbReference type="EMBL" id="KE721267">
    <property type="protein sequence ID" value="ERF71025.1"/>
    <property type="molecule type" value="Genomic_DNA"/>
</dbReference>
<feature type="compositionally biased region" description="Basic and acidic residues" evidence="1">
    <location>
        <begin position="87"/>
        <end position="100"/>
    </location>
</feature>
<dbReference type="GeneID" id="19238350"/>
<dbReference type="AlphaFoldDB" id="U1HL71"/>
<evidence type="ECO:0000256" key="1">
    <source>
        <dbReference type="SAM" id="MobiDB-lite"/>
    </source>
</evidence>
<dbReference type="OrthoDB" id="10477728at2759"/>
<organism evidence="2 3">
    <name type="scientific">Endocarpon pusillum (strain Z07020 / HMAS-L-300199)</name>
    <name type="common">Lichen-forming fungus</name>
    <dbReference type="NCBI Taxonomy" id="1263415"/>
    <lineage>
        <taxon>Eukaryota</taxon>
        <taxon>Fungi</taxon>
        <taxon>Dikarya</taxon>
        <taxon>Ascomycota</taxon>
        <taxon>Pezizomycotina</taxon>
        <taxon>Eurotiomycetes</taxon>
        <taxon>Chaetothyriomycetidae</taxon>
        <taxon>Verrucariales</taxon>
        <taxon>Verrucariaceae</taxon>
        <taxon>Endocarpon</taxon>
    </lineage>
</organism>
<feature type="region of interest" description="Disordered" evidence="1">
    <location>
        <begin position="29"/>
        <end position="147"/>
    </location>
</feature>
<evidence type="ECO:0000313" key="3">
    <source>
        <dbReference type="Proteomes" id="UP000019373"/>
    </source>
</evidence>
<protein>
    <submittedName>
        <fullName evidence="2">Uncharacterized protein</fullName>
    </submittedName>
</protein>
<feature type="compositionally biased region" description="Basic and acidic residues" evidence="1">
    <location>
        <begin position="29"/>
        <end position="40"/>
    </location>
</feature>
<gene>
    <name evidence="2" type="ORF">EPUS_03305</name>
</gene>
<accession>U1HL71</accession>
<sequence>MIRRPPTSIGLTADDLAIFEKQYASGEIYAHHHDDNDTNHKAGKKRRAQGQDGEAPGEPNEGGIQAAGDANAAEGREGDGELTQAQRAEEERKARTREQRILGSTGDVAAAAADEGGETMNTGDEGGVAGSGAQTVLQQQQQQQPQR</sequence>
<dbReference type="RefSeq" id="XP_007803319.1">
    <property type="nucleotide sequence ID" value="XM_007805128.1"/>
</dbReference>